<dbReference type="PANTHER" id="PTHR43046">
    <property type="entry name" value="GDP-MANNOSE MANNOSYL HYDROLASE"/>
    <property type="match status" value="1"/>
</dbReference>
<dbReference type="Pfam" id="PF00293">
    <property type="entry name" value="NUDIX"/>
    <property type="match status" value="1"/>
</dbReference>
<dbReference type="SUPFAM" id="SSF55811">
    <property type="entry name" value="Nudix"/>
    <property type="match status" value="1"/>
</dbReference>
<comment type="caution">
    <text evidence="5">The sequence shown here is derived from an EMBL/GenBank/DDBJ whole genome shotgun (WGS) entry which is preliminary data.</text>
</comment>
<dbReference type="AlphaFoldDB" id="A0A2B9PIE4"/>
<accession>A0A2B9PIE4</accession>
<feature type="domain" description="Nudix hydrolase" evidence="4">
    <location>
        <begin position="16"/>
        <end position="149"/>
    </location>
</feature>
<comment type="similarity">
    <text evidence="3">Belongs to the Nudix hydrolase family.</text>
</comment>
<comment type="cofactor">
    <cofactor evidence="1">
        <name>Mg(2+)</name>
        <dbReference type="ChEBI" id="CHEBI:18420"/>
    </cofactor>
</comment>
<evidence type="ECO:0000313" key="6">
    <source>
        <dbReference type="Proteomes" id="UP000223777"/>
    </source>
</evidence>
<gene>
    <name evidence="5" type="ORF">CN984_27285</name>
</gene>
<dbReference type="InterPro" id="IPR020084">
    <property type="entry name" value="NUDIX_hydrolase_CS"/>
</dbReference>
<evidence type="ECO:0000259" key="4">
    <source>
        <dbReference type="PROSITE" id="PS51462"/>
    </source>
</evidence>
<dbReference type="CDD" id="cd04677">
    <property type="entry name" value="NUDIX_Hydrolase"/>
    <property type="match status" value="1"/>
</dbReference>
<dbReference type="RefSeq" id="WP_098767645.1">
    <property type="nucleotide sequence ID" value="NZ_NUIL01000056.1"/>
</dbReference>
<dbReference type="PROSITE" id="PS51462">
    <property type="entry name" value="NUDIX"/>
    <property type="match status" value="1"/>
</dbReference>
<reference evidence="5 6" key="1">
    <citation type="submission" date="2017-09" db="EMBL/GenBank/DDBJ databases">
        <title>Large-scale bioinformatics analysis of Bacillus genomes uncovers conserved roles of natural products in bacterial physiology.</title>
        <authorList>
            <consortium name="Agbiome Team Llc"/>
            <person name="Bleich R.M."/>
            <person name="Grubbs K.J."/>
            <person name="Santa Maria K.C."/>
            <person name="Allen S.E."/>
            <person name="Farag S."/>
            <person name="Shank E.A."/>
            <person name="Bowers A."/>
        </authorList>
    </citation>
    <scope>NUCLEOTIDE SEQUENCE [LARGE SCALE GENOMIC DNA]</scope>
    <source>
        <strain evidence="5 6">AFS050027</strain>
    </source>
</reference>
<evidence type="ECO:0000256" key="1">
    <source>
        <dbReference type="ARBA" id="ARBA00001946"/>
    </source>
</evidence>
<dbReference type="PANTHER" id="PTHR43046:SF2">
    <property type="entry name" value="8-OXO-DGTP DIPHOSPHATASE-RELATED"/>
    <property type="match status" value="1"/>
</dbReference>
<name>A0A2B9PIE4_BACCE</name>
<dbReference type="InterPro" id="IPR015797">
    <property type="entry name" value="NUDIX_hydrolase-like_dom_sf"/>
</dbReference>
<dbReference type="PRINTS" id="PR00502">
    <property type="entry name" value="NUDIXFAMILY"/>
</dbReference>
<dbReference type="InterPro" id="IPR000086">
    <property type="entry name" value="NUDIX_hydrolase_dom"/>
</dbReference>
<proteinExistence type="inferred from homology"/>
<dbReference type="InterPro" id="IPR020476">
    <property type="entry name" value="Nudix_hydrolase"/>
</dbReference>
<evidence type="ECO:0000256" key="2">
    <source>
        <dbReference type="ARBA" id="ARBA00022801"/>
    </source>
</evidence>
<dbReference type="EMBL" id="NUIL01000056">
    <property type="protein sequence ID" value="PGO22426.1"/>
    <property type="molecule type" value="Genomic_DNA"/>
</dbReference>
<evidence type="ECO:0000313" key="5">
    <source>
        <dbReference type="EMBL" id="PGO22426.1"/>
    </source>
</evidence>
<dbReference type="PROSITE" id="PS00893">
    <property type="entry name" value="NUDIX_BOX"/>
    <property type="match status" value="1"/>
</dbReference>
<organism evidence="5 6">
    <name type="scientific">Bacillus cereus</name>
    <dbReference type="NCBI Taxonomy" id="1396"/>
    <lineage>
        <taxon>Bacteria</taxon>
        <taxon>Bacillati</taxon>
        <taxon>Bacillota</taxon>
        <taxon>Bacilli</taxon>
        <taxon>Bacillales</taxon>
        <taxon>Bacillaceae</taxon>
        <taxon>Bacillus</taxon>
        <taxon>Bacillus cereus group</taxon>
    </lineage>
</organism>
<protein>
    <submittedName>
        <fullName evidence="5">DNA mismatch repair protein MutT</fullName>
    </submittedName>
</protein>
<evidence type="ECO:0000256" key="3">
    <source>
        <dbReference type="RuleBase" id="RU003476"/>
    </source>
</evidence>
<dbReference type="GO" id="GO:0016787">
    <property type="term" value="F:hydrolase activity"/>
    <property type="evidence" value="ECO:0007669"/>
    <property type="project" value="UniProtKB-KW"/>
</dbReference>
<keyword evidence="2 3" id="KW-0378">Hydrolase</keyword>
<dbReference type="Proteomes" id="UP000223777">
    <property type="component" value="Unassembled WGS sequence"/>
</dbReference>
<sequence>MDYINYLRNMIGHEKVIMVVAGCFVLNEKNEVLLQLRSDNGKWGHPGGFMEFGETVEDTARREVFEETGLKLGHLEFFNVYSGKKFERTLSNGDQVALVKLTYICRDFHGTLHTDNEESLQLKFFPLDNLPELWQNQQEVLDDLLEFMEIKK</sequence>
<dbReference type="Gene3D" id="3.90.79.10">
    <property type="entry name" value="Nucleoside Triphosphate Pyrophosphohydrolase"/>
    <property type="match status" value="1"/>
</dbReference>